<keyword evidence="3" id="KW-1185">Reference proteome</keyword>
<dbReference type="SUPFAM" id="SSF88697">
    <property type="entry name" value="PUA domain-like"/>
    <property type="match status" value="1"/>
</dbReference>
<dbReference type="EMBL" id="SLVX01000007">
    <property type="protein sequence ID" value="TCN45336.1"/>
    <property type="molecule type" value="Genomic_DNA"/>
</dbReference>
<dbReference type="InterPro" id="IPR002740">
    <property type="entry name" value="EVE_domain"/>
</dbReference>
<dbReference type="PANTHER" id="PTHR14087">
    <property type="entry name" value="THYMOCYTE NUCLEAR PROTEIN 1"/>
    <property type="match status" value="1"/>
</dbReference>
<feature type="domain" description="EVE" evidence="1">
    <location>
        <begin position="2"/>
        <end position="135"/>
    </location>
</feature>
<dbReference type="CDD" id="cd21133">
    <property type="entry name" value="EVE"/>
    <property type="match status" value="1"/>
</dbReference>
<organism evidence="2 3">
    <name type="scientific">Shinella granuli</name>
    <dbReference type="NCBI Taxonomy" id="323621"/>
    <lineage>
        <taxon>Bacteria</taxon>
        <taxon>Pseudomonadati</taxon>
        <taxon>Pseudomonadota</taxon>
        <taxon>Alphaproteobacteria</taxon>
        <taxon>Hyphomicrobiales</taxon>
        <taxon>Rhizobiaceae</taxon>
        <taxon>Shinella</taxon>
    </lineage>
</organism>
<dbReference type="InterPro" id="IPR015947">
    <property type="entry name" value="PUA-like_sf"/>
</dbReference>
<dbReference type="Proteomes" id="UP000295351">
    <property type="component" value="Unassembled WGS sequence"/>
</dbReference>
<dbReference type="InterPro" id="IPR047197">
    <property type="entry name" value="THYN1-like_EVE"/>
</dbReference>
<dbReference type="Pfam" id="PF01878">
    <property type="entry name" value="EVE"/>
    <property type="match status" value="1"/>
</dbReference>
<evidence type="ECO:0000313" key="2">
    <source>
        <dbReference type="EMBL" id="TCN45336.1"/>
    </source>
</evidence>
<protein>
    <submittedName>
        <fullName evidence="2">Putative RNA-binding protein with PUA-like domain</fullName>
    </submittedName>
</protein>
<evidence type="ECO:0000313" key="3">
    <source>
        <dbReference type="Proteomes" id="UP000295351"/>
    </source>
</evidence>
<dbReference type="PANTHER" id="PTHR14087:SF7">
    <property type="entry name" value="THYMOCYTE NUCLEAR PROTEIN 1"/>
    <property type="match status" value="1"/>
</dbReference>
<dbReference type="AlphaFoldDB" id="A0A4R2CW29"/>
<dbReference type="InterPro" id="IPR052181">
    <property type="entry name" value="5hmC_binding"/>
</dbReference>
<sequence length="143" mass="16259">MAYWLYKSEPFKFSWEKLKSKGEAGEEWDGVRNYQARNNMRAMKIGDKGFFYHSNEGLEVVGITEVCGLSHPDSTAGEDPRWDCVDIRAVCDMPRPVSLKDVKANPKLANMSLVTSMRLSVQPVTEDEWIEVCRMGGLDKPPR</sequence>
<evidence type="ECO:0000259" key="1">
    <source>
        <dbReference type="Pfam" id="PF01878"/>
    </source>
</evidence>
<name>A0A4R2CW29_SHIGR</name>
<reference evidence="2 3" key="1">
    <citation type="submission" date="2019-03" db="EMBL/GenBank/DDBJ databases">
        <title>Genomic Encyclopedia of Type Strains, Phase IV (KMG-IV): sequencing the most valuable type-strain genomes for metagenomic binning, comparative biology and taxonomic classification.</title>
        <authorList>
            <person name="Goeker M."/>
        </authorList>
    </citation>
    <scope>NUCLEOTIDE SEQUENCE [LARGE SCALE GENOMIC DNA]</scope>
    <source>
        <strain evidence="2 3">DSM 18401</strain>
    </source>
</reference>
<accession>A0A4R2CW29</accession>
<gene>
    <name evidence="2" type="ORF">EV665_107171</name>
</gene>
<dbReference type="RefSeq" id="WP_064331754.1">
    <property type="nucleotide sequence ID" value="NZ_BAABEI010000012.1"/>
</dbReference>
<proteinExistence type="predicted"/>
<dbReference type="Gene3D" id="3.10.590.10">
    <property type="entry name" value="ph1033 like domains"/>
    <property type="match status" value="1"/>
</dbReference>
<comment type="caution">
    <text evidence="2">The sequence shown here is derived from an EMBL/GenBank/DDBJ whole genome shotgun (WGS) entry which is preliminary data.</text>
</comment>